<evidence type="ECO:0000259" key="6">
    <source>
        <dbReference type="Pfam" id="PF07980"/>
    </source>
</evidence>
<dbReference type="Proteomes" id="UP000831460">
    <property type="component" value="Chromosome"/>
</dbReference>
<dbReference type="InterPro" id="IPR033985">
    <property type="entry name" value="SusD-like_N"/>
</dbReference>
<feature type="domain" description="RagB/SusD" evidence="6">
    <location>
        <begin position="371"/>
        <end position="516"/>
    </location>
</feature>
<dbReference type="Pfam" id="PF14322">
    <property type="entry name" value="SusD-like_3"/>
    <property type="match status" value="1"/>
</dbReference>
<feature type="domain" description="SusD-like N-terminal" evidence="7">
    <location>
        <begin position="40"/>
        <end position="224"/>
    </location>
</feature>
<dbReference type="Gene3D" id="1.25.40.900">
    <property type="match status" value="1"/>
</dbReference>
<dbReference type="Pfam" id="PF07980">
    <property type="entry name" value="SusD_RagB"/>
    <property type="match status" value="1"/>
</dbReference>
<protein>
    <submittedName>
        <fullName evidence="8">RagB/SusD family nutrient uptake outer membrane protein</fullName>
    </submittedName>
</protein>
<dbReference type="SUPFAM" id="SSF48452">
    <property type="entry name" value="TPR-like"/>
    <property type="match status" value="1"/>
</dbReference>
<organism evidence="8 9">
    <name type="scientific">Chryseobacterium suipulveris</name>
    <dbReference type="NCBI Taxonomy" id="2929800"/>
    <lineage>
        <taxon>Bacteria</taxon>
        <taxon>Pseudomonadati</taxon>
        <taxon>Bacteroidota</taxon>
        <taxon>Flavobacteriia</taxon>
        <taxon>Flavobacteriales</taxon>
        <taxon>Weeksellaceae</taxon>
        <taxon>Chryseobacterium group</taxon>
        <taxon>Chryseobacterium</taxon>
    </lineage>
</organism>
<dbReference type="InterPro" id="IPR012944">
    <property type="entry name" value="SusD_RagB_dom"/>
</dbReference>
<keyword evidence="4" id="KW-0472">Membrane</keyword>
<gene>
    <name evidence="8" type="ORF">MTP09_01715</name>
</gene>
<evidence type="ECO:0000256" key="5">
    <source>
        <dbReference type="ARBA" id="ARBA00023237"/>
    </source>
</evidence>
<comment type="similarity">
    <text evidence="2">Belongs to the SusD family.</text>
</comment>
<evidence type="ECO:0000313" key="8">
    <source>
        <dbReference type="EMBL" id="UOE41390.1"/>
    </source>
</evidence>
<keyword evidence="3" id="KW-0732">Signal</keyword>
<keyword evidence="5" id="KW-0998">Cell outer membrane</keyword>
<sequence>MKKYFFILSALVLTLTNNSCSERELEMFPPYADAIDDIQTESQLQMLLNGGYISLSSVNVYGTKAMIFGDLMGDNMFVNTNPSFLATYNYNFNASQQGDFGGLYGTLYDAIGKCNLVINNTSVPSTANVVRQKAEARTLRAFAYFTLVRFYSPTPTSGQNQEFGVPLVLGNYDVNIQPARATVAQVYDQIIEDLKEGIAHGASEGKKVILTQTAAKLILSKVYLTRRAAGDADLALQLSNDIINNSPGIYGPIDATAKVKPCNTTSPTNPTKYQQYFAGMEDIDTPATETCQGQTLNYTIPGAENHRETVWELDVNTETALRTGIGANIAIPAYYYRLDSKKAFLFNETFYNSFAATDVRRGPVSASSLLTQSGVPAADSPKGYWTNKHPQITKEGRYLRNIKMLRFSEAYLNRIEALYLTGQNALALTELNAFAASRNGSLYTGTDLLQDILAERSKEFYGEGQRFHDIKRYNLPLERPSNCATCSIPANDKLFVIPVSQGALNSNANLTQYPGW</sequence>
<dbReference type="RefSeq" id="WP_243550064.1">
    <property type="nucleotide sequence ID" value="NZ_CP094532.1"/>
</dbReference>
<dbReference type="InterPro" id="IPR011990">
    <property type="entry name" value="TPR-like_helical_dom_sf"/>
</dbReference>
<keyword evidence="9" id="KW-1185">Reference proteome</keyword>
<evidence type="ECO:0000256" key="2">
    <source>
        <dbReference type="ARBA" id="ARBA00006275"/>
    </source>
</evidence>
<name>A0ABY4BQA5_9FLAO</name>
<proteinExistence type="inferred from homology"/>
<comment type="subcellular location">
    <subcellularLocation>
        <location evidence="1">Cell outer membrane</location>
    </subcellularLocation>
</comment>
<evidence type="ECO:0000256" key="4">
    <source>
        <dbReference type="ARBA" id="ARBA00023136"/>
    </source>
</evidence>
<dbReference type="Gene3D" id="1.25.40.390">
    <property type="match status" value="1"/>
</dbReference>
<dbReference type="Gene3D" id="2.20.20.130">
    <property type="match status" value="1"/>
</dbReference>
<evidence type="ECO:0000256" key="3">
    <source>
        <dbReference type="ARBA" id="ARBA00022729"/>
    </source>
</evidence>
<accession>A0ABY4BQA5</accession>
<evidence type="ECO:0000313" key="9">
    <source>
        <dbReference type="Proteomes" id="UP000831460"/>
    </source>
</evidence>
<reference evidence="8 9" key="1">
    <citation type="submission" date="2022-03" db="EMBL/GenBank/DDBJ databases">
        <title>Chryseobacterium sp. isolated from particulate matters in swine house.</title>
        <authorList>
            <person name="Won M."/>
            <person name="Kim S.-J."/>
            <person name="Kwon S.-W."/>
        </authorList>
    </citation>
    <scope>NUCLEOTIDE SEQUENCE [LARGE SCALE GENOMIC DNA]</scope>
    <source>
        <strain evidence="8 9">SC2-2</strain>
    </source>
</reference>
<evidence type="ECO:0000259" key="7">
    <source>
        <dbReference type="Pfam" id="PF14322"/>
    </source>
</evidence>
<evidence type="ECO:0000256" key="1">
    <source>
        <dbReference type="ARBA" id="ARBA00004442"/>
    </source>
</evidence>
<dbReference type="EMBL" id="CP094532">
    <property type="protein sequence ID" value="UOE41390.1"/>
    <property type="molecule type" value="Genomic_DNA"/>
</dbReference>